<dbReference type="InterPro" id="IPR011032">
    <property type="entry name" value="GroES-like_sf"/>
</dbReference>
<dbReference type="SUPFAM" id="SSF51735">
    <property type="entry name" value="NAD(P)-binding Rossmann-fold domains"/>
    <property type="match status" value="1"/>
</dbReference>
<reference evidence="2 3" key="1">
    <citation type="journal article" date="2020" name="ISME J.">
        <title>Uncovering the hidden diversity of litter-decomposition mechanisms in mushroom-forming fungi.</title>
        <authorList>
            <person name="Floudas D."/>
            <person name="Bentzer J."/>
            <person name="Ahren D."/>
            <person name="Johansson T."/>
            <person name="Persson P."/>
            <person name="Tunlid A."/>
        </authorList>
    </citation>
    <scope>NUCLEOTIDE SEQUENCE [LARGE SCALE GENOMIC DNA]</scope>
    <source>
        <strain evidence="2 3">CBS 291.85</strain>
    </source>
</reference>
<dbReference type="InterPro" id="IPR020843">
    <property type="entry name" value="ER"/>
</dbReference>
<evidence type="ECO:0000313" key="2">
    <source>
        <dbReference type="EMBL" id="KAF5364632.1"/>
    </source>
</evidence>
<dbReference type="PANTHER" id="PTHR45033">
    <property type="match status" value="1"/>
</dbReference>
<dbReference type="InterPro" id="IPR013149">
    <property type="entry name" value="ADH-like_C"/>
</dbReference>
<dbReference type="GO" id="GO:0016491">
    <property type="term" value="F:oxidoreductase activity"/>
    <property type="evidence" value="ECO:0007669"/>
    <property type="project" value="InterPro"/>
</dbReference>
<dbReference type="Pfam" id="PF00107">
    <property type="entry name" value="ADH_zinc_N"/>
    <property type="match status" value="1"/>
</dbReference>
<dbReference type="Pfam" id="PF08240">
    <property type="entry name" value="ADH_N"/>
    <property type="match status" value="1"/>
</dbReference>
<dbReference type="Proteomes" id="UP000559256">
    <property type="component" value="Unassembled WGS sequence"/>
</dbReference>
<accession>A0A8H5GGR0</accession>
<comment type="caution">
    <text evidence="2">The sequence shown here is derived from an EMBL/GenBank/DDBJ whole genome shotgun (WGS) entry which is preliminary data.</text>
</comment>
<dbReference type="InterPro" id="IPR013154">
    <property type="entry name" value="ADH-like_N"/>
</dbReference>
<gene>
    <name evidence="2" type="ORF">D9758_005598</name>
</gene>
<dbReference type="OrthoDB" id="1706066at2759"/>
<dbReference type="InterPro" id="IPR052711">
    <property type="entry name" value="Zinc_ADH-like"/>
</dbReference>
<dbReference type="InterPro" id="IPR036291">
    <property type="entry name" value="NAD(P)-bd_dom_sf"/>
</dbReference>
<dbReference type="SMART" id="SM00829">
    <property type="entry name" value="PKS_ER"/>
    <property type="match status" value="1"/>
</dbReference>
<dbReference type="PANTHER" id="PTHR45033:SF3">
    <property type="entry name" value="DEHYDROGENASE, PUTATIVE (AFU_ORTHOLOGUE AFUA_2G13270)-RELATED"/>
    <property type="match status" value="1"/>
</dbReference>
<dbReference type="Gene3D" id="3.40.50.720">
    <property type="entry name" value="NAD(P)-binding Rossmann-like Domain"/>
    <property type="match status" value="1"/>
</dbReference>
<dbReference type="AlphaFoldDB" id="A0A8H5GGR0"/>
<organism evidence="2 3">
    <name type="scientific">Tetrapyrgos nigripes</name>
    <dbReference type="NCBI Taxonomy" id="182062"/>
    <lineage>
        <taxon>Eukaryota</taxon>
        <taxon>Fungi</taxon>
        <taxon>Dikarya</taxon>
        <taxon>Basidiomycota</taxon>
        <taxon>Agaricomycotina</taxon>
        <taxon>Agaricomycetes</taxon>
        <taxon>Agaricomycetidae</taxon>
        <taxon>Agaricales</taxon>
        <taxon>Marasmiineae</taxon>
        <taxon>Marasmiaceae</taxon>
        <taxon>Tetrapyrgos</taxon>
    </lineage>
</organism>
<evidence type="ECO:0000259" key="1">
    <source>
        <dbReference type="SMART" id="SM00829"/>
    </source>
</evidence>
<protein>
    <recommendedName>
        <fullName evidence="1">Enoyl reductase (ER) domain-containing protein</fullName>
    </recommendedName>
</protein>
<dbReference type="Gene3D" id="3.90.180.10">
    <property type="entry name" value="Medium-chain alcohol dehydrogenases, catalytic domain"/>
    <property type="match status" value="1"/>
</dbReference>
<dbReference type="SUPFAM" id="SSF50129">
    <property type="entry name" value="GroES-like"/>
    <property type="match status" value="1"/>
</dbReference>
<sequence>MEVGKEPVINRADCLFLAIRDDIAYSTSLISTIPTIPMQKSPQSTKAIVVRKSETPKGPQLYHGAVLESRPLPTLKPGEVLVKMGAVAFNHRDVWIRKGLYPNIGFGYVFGADGAGTVIAAGDSKDPLLNTRVFLSPQHGWDNHPDAPESPTFGVIGGVKFPAVGTFAEYVVVARDKVIPSPSHLDDVKTAAWPLAGVTAWRATMINAAVEAGHNVLITGIGGGVALVALQLCVAKGANVYVTSGSQEKIAKAVKLGAKGGANYKDKKWSKQIQDLLQKNSPSNPQLDSVIESAGGDVMNNLGLILKQGGRVSCYGMHANPSIPFTMRQVMRNQKLLGSTMGSIQDLKDATDFLYKHRIVPVVSHVIDGLESAEEGFELLKNGEQFGKVVIRIDNNGAGVRAKL</sequence>
<dbReference type="FunFam" id="3.40.50.720:FF:000481">
    <property type="entry name" value="Alcohol dehydrogenase, variant"/>
    <property type="match status" value="1"/>
</dbReference>
<proteinExistence type="predicted"/>
<dbReference type="EMBL" id="JAACJM010000032">
    <property type="protein sequence ID" value="KAF5364632.1"/>
    <property type="molecule type" value="Genomic_DNA"/>
</dbReference>
<name>A0A8H5GGR0_9AGAR</name>
<keyword evidence="3" id="KW-1185">Reference proteome</keyword>
<feature type="domain" description="Enoyl reductase (ER)" evidence="1">
    <location>
        <begin position="64"/>
        <end position="391"/>
    </location>
</feature>
<evidence type="ECO:0000313" key="3">
    <source>
        <dbReference type="Proteomes" id="UP000559256"/>
    </source>
</evidence>